<sequence>MDVKRPLSASQGKERYAALIVKPETNPAEIYLDTHDFPPPLNSETPETQRNHRLNRYSGRFRRPRVGFKMDPTLKRINRKLLPGGVG</sequence>
<feature type="region of interest" description="Disordered" evidence="1">
    <location>
        <begin position="37"/>
        <end position="61"/>
    </location>
</feature>
<name>A0A564YP47_HYMDI</name>
<reference evidence="2 3" key="1">
    <citation type="submission" date="2019-07" db="EMBL/GenBank/DDBJ databases">
        <authorList>
            <person name="Jastrzebski P J."/>
            <person name="Paukszto L."/>
            <person name="Jastrzebski P J."/>
        </authorList>
    </citation>
    <scope>NUCLEOTIDE SEQUENCE [LARGE SCALE GENOMIC DNA]</scope>
    <source>
        <strain evidence="2 3">WMS-il1</strain>
    </source>
</reference>
<evidence type="ECO:0000256" key="1">
    <source>
        <dbReference type="SAM" id="MobiDB-lite"/>
    </source>
</evidence>
<protein>
    <submittedName>
        <fullName evidence="2">Uncharacterized protein</fullName>
    </submittedName>
</protein>
<dbReference type="EMBL" id="CABIJS010000322">
    <property type="protein sequence ID" value="VUZ49037.1"/>
    <property type="molecule type" value="Genomic_DNA"/>
</dbReference>
<accession>A0A564YP47</accession>
<gene>
    <name evidence="2" type="ORF">WMSIL1_LOCUS8301</name>
</gene>
<evidence type="ECO:0000313" key="2">
    <source>
        <dbReference type="EMBL" id="VUZ49037.1"/>
    </source>
</evidence>
<feature type="compositionally biased region" description="Basic residues" evidence="1">
    <location>
        <begin position="51"/>
        <end position="61"/>
    </location>
</feature>
<dbReference type="AlphaFoldDB" id="A0A564YP47"/>
<dbReference type="Proteomes" id="UP000321570">
    <property type="component" value="Unassembled WGS sequence"/>
</dbReference>
<proteinExistence type="predicted"/>
<organism evidence="2 3">
    <name type="scientific">Hymenolepis diminuta</name>
    <name type="common">Rat tapeworm</name>
    <dbReference type="NCBI Taxonomy" id="6216"/>
    <lineage>
        <taxon>Eukaryota</taxon>
        <taxon>Metazoa</taxon>
        <taxon>Spiralia</taxon>
        <taxon>Lophotrochozoa</taxon>
        <taxon>Platyhelminthes</taxon>
        <taxon>Cestoda</taxon>
        <taxon>Eucestoda</taxon>
        <taxon>Cyclophyllidea</taxon>
        <taxon>Hymenolepididae</taxon>
        <taxon>Hymenolepis</taxon>
    </lineage>
</organism>
<evidence type="ECO:0000313" key="3">
    <source>
        <dbReference type="Proteomes" id="UP000321570"/>
    </source>
</evidence>
<keyword evidence="3" id="KW-1185">Reference proteome</keyword>